<name>A0A382V1W0_9ZZZZ</name>
<proteinExistence type="predicted"/>
<dbReference type="EMBL" id="UINC01148163">
    <property type="protein sequence ID" value="SVD39891.1"/>
    <property type="molecule type" value="Genomic_DNA"/>
</dbReference>
<organism evidence="1">
    <name type="scientific">marine metagenome</name>
    <dbReference type="NCBI Taxonomy" id="408172"/>
    <lineage>
        <taxon>unclassified sequences</taxon>
        <taxon>metagenomes</taxon>
        <taxon>ecological metagenomes</taxon>
    </lineage>
</organism>
<dbReference type="AlphaFoldDB" id="A0A382V1W0"/>
<feature type="non-terminal residue" evidence="1">
    <location>
        <position position="37"/>
    </location>
</feature>
<evidence type="ECO:0000313" key="1">
    <source>
        <dbReference type="EMBL" id="SVD39891.1"/>
    </source>
</evidence>
<reference evidence="1" key="1">
    <citation type="submission" date="2018-05" db="EMBL/GenBank/DDBJ databases">
        <authorList>
            <person name="Lanie J.A."/>
            <person name="Ng W.-L."/>
            <person name="Kazmierczak K.M."/>
            <person name="Andrzejewski T.M."/>
            <person name="Davidsen T.M."/>
            <person name="Wayne K.J."/>
            <person name="Tettelin H."/>
            <person name="Glass J.I."/>
            <person name="Rusch D."/>
            <person name="Podicherti R."/>
            <person name="Tsui H.-C.T."/>
            <person name="Winkler M.E."/>
        </authorList>
    </citation>
    <scope>NUCLEOTIDE SEQUENCE</scope>
</reference>
<sequence>MYYLQSIKTNLIGEAKDDAIYNLDARGFLFASVDSLF</sequence>
<accession>A0A382V1W0</accession>
<protein>
    <submittedName>
        <fullName evidence="1">Uncharacterized protein</fullName>
    </submittedName>
</protein>
<gene>
    <name evidence="1" type="ORF">METZ01_LOCUS392745</name>
</gene>